<dbReference type="PANTHER" id="PTHR31465">
    <property type="entry name" value="PROTEIN RTA1-RELATED"/>
    <property type="match status" value="1"/>
</dbReference>
<accession>A0A1Y2A1I4</accession>
<dbReference type="EMBL" id="MCFA01000018">
    <property type="protein sequence ID" value="ORY16393.1"/>
    <property type="molecule type" value="Genomic_DNA"/>
</dbReference>
<dbReference type="GO" id="GO:0016020">
    <property type="term" value="C:membrane"/>
    <property type="evidence" value="ECO:0007669"/>
    <property type="project" value="UniProtKB-SubCell"/>
</dbReference>
<comment type="subcellular location">
    <subcellularLocation>
        <location evidence="1">Membrane</location>
        <topology evidence="1">Multi-pass membrane protein</topology>
    </subcellularLocation>
</comment>
<dbReference type="STRING" id="1231657.A0A1Y2A1I4"/>
<reference evidence="6 7" key="1">
    <citation type="submission" date="2016-07" db="EMBL/GenBank/DDBJ databases">
        <title>Pervasive Adenine N6-methylation of Active Genes in Fungi.</title>
        <authorList>
            <consortium name="DOE Joint Genome Institute"/>
            <person name="Mondo S.J."/>
            <person name="Dannebaum R.O."/>
            <person name="Kuo R.C."/>
            <person name="Labutti K."/>
            <person name="Haridas S."/>
            <person name="Kuo A."/>
            <person name="Salamov A."/>
            <person name="Ahrendt S.R."/>
            <person name="Lipzen A."/>
            <person name="Sullivan W."/>
            <person name="Andreopoulos W.B."/>
            <person name="Clum A."/>
            <person name="Lindquist E."/>
            <person name="Daum C."/>
            <person name="Ramamoorthy G.K."/>
            <person name="Gryganskyi A."/>
            <person name="Culley D."/>
            <person name="Magnuson J.K."/>
            <person name="James T.Y."/>
            <person name="O'Malley M.A."/>
            <person name="Stajich J.E."/>
            <person name="Spatafora J.W."/>
            <person name="Visel A."/>
            <person name="Grigoriev I.V."/>
        </authorList>
    </citation>
    <scope>NUCLEOTIDE SEQUENCE [LARGE SCALE GENOMIC DNA]</scope>
    <source>
        <strain evidence="6 7">CBS 115471</strain>
    </source>
</reference>
<dbReference type="OrthoDB" id="3358017at2759"/>
<evidence type="ECO:0000256" key="2">
    <source>
        <dbReference type="ARBA" id="ARBA00022692"/>
    </source>
</evidence>
<keyword evidence="2 5" id="KW-0812">Transmembrane</keyword>
<keyword evidence="7" id="KW-1185">Reference proteome</keyword>
<organism evidence="6 7">
    <name type="scientific">Clohesyomyces aquaticus</name>
    <dbReference type="NCBI Taxonomy" id="1231657"/>
    <lineage>
        <taxon>Eukaryota</taxon>
        <taxon>Fungi</taxon>
        <taxon>Dikarya</taxon>
        <taxon>Ascomycota</taxon>
        <taxon>Pezizomycotina</taxon>
        <taxon>Dothideomycetes</taxon>
        <taxon>Pleosporomycetidae</taxon>
        <taxon>Pleosporales</taxon>
        <taxon>Lindgomycetaceae</taxon>
        <taxon>Clohesyomyces</taxon>
    </lineage>
</organism>
<sequence length="278" mass="31239">MSSSDAVSFKLWHYTPSIAGGIIGAIVFALLTSLHVFQLLRNRTWFCIPFVIGGIFEAIGYAARAAAHSNTESVTPYVVQSLLILLAPILFAASIYMILGRLILRTKSSSHALIRPHWVTRVFVVGDILCFLMQSAGGGMMAKAKNPDDVDLGEHVILGGLILQILIFGFFIIVALVWHRRLNAHETVEARRGEMPWRRYIKLLYVASVCIMVRNVCRVVEYAMGRNGFLITHEWALYLYDFVLMVATFIICLHWYDPNIKTDSKARSSSDVEIGQFN</sequence>
<evidence type="ECO:0000313" key="6">
    <source>
        <dbReference type="EMBL" id="ORY16393.1"/>
    </source>
</evidence>
<name>A0A1Y2A1I4_9PLEO</name>
<evidence type="ECO:0000256" key="1">
    <source>
        <dbReference type="ARBA" id="ARBA00004141"/>
    </source>
</evidence>
<protein>
    <submittedName>
        <fullName evidence="6">RTA1 like protein-domain-containing protein</fullName>
    </submittedName>
</protein>
<dbReference type="Proteomes" id="UP000193144">
    <property type="component" value="Unassembled WGS sequence"/>
</dbReference>
<evidence type="ECO:0000256" key="5">
    <source>
        <dbReference type="SAM" id="Phobius"/>
    </source>
</evidence>
<evidence type="ECO:0000313" key="7">
    <source>
        <dbReference type="Proteomes" id="UP000193144"/>
    </source>
</evidence>
<feature type="transmembrane region" description="Helical" evidence="5">
    <location>
        <begin position="44"/>
        <end position="65"/>
    </location>
</feature>
<evidence type="ECO:0000256" key="4">
    <source>
        <dbReference type="ARBA" id="ARBA00023136"/>
    </source>
</evidence>
<feature type="transmembrane region" description="Helical" evidence="5">
    <location>
        <begin position="156"/>
        <end position="179"/>
    </location>
</feature>
<feature type="transmembrane region" description="Helical" evidence="5">
    <location>
        <begin position="200"/>
        <end position="217"/>
    </location>
</feature>
<dbReference type="PANTHER" id="PTHR31465:SF35">
    <property type="entry name" value="RTA1 DOMAIN PROTEIN-RELATED"/>
    <property type="match status" value="1"/>
</dbReference>
<gene>
    <name evidence="6" type="ORF">BCR34DRAFT_584340</name>
</gene>
<comment type="caution">
    <text evidence="6">The sequence shown here is derived from an EMBL/GenBank/DDBJ whole genome shotgun (WGS) entry which is preliminary data.</text>
</comment>
<dbReference type="InterPro" id="IPR007568">
    <property type="entry name" value="RTA1"/>
</dbReference>
<feature type="transmembrane region" description="Helical" evidence="5">
    <location>
        <begin position="237"/>
        <end position="256"/>
    </location>
</feature>
<evidence type="ECO:0000256" key="3">
    <source>
        <dbReference type="ARBA" id="ARBA00022989"/>
    </source>
</evidence>
<proteinExistence type="predicted"/>
<dbReference type="AlphaFoldDB" id="A0A1Y2A1I4"/>
<feature type="transmembrane region" description="Helical" evidence="5">
    <location>
        <begin position="12"/>
        <end position="32"/>
    </location>
</feature>
<keyword evidence="4 5" id="KW-0472">Membrane</keyword>
<keyword evidence="3 5" id="KW-1133">Transmembrane helix</keyword>
<dbReference type="Pfam" id="PF04479">
    <property type="entry name" value="RTA1"/>
    <property type="match status" value="1"/>
</dbReference>
<feature type="transmembrane region" description="Helical" evidence="5">
    <location>
        <begin position="118"/>
        <end position="136"/>
    </location>
</feature>
<feature type="transmembrane region" description="Helical" evidence="5">
    <location>
        <begin position="77"/>
        <end position="98"/>
    </location>
</feature>